<dbReference type="EMBL" id="PVNL01000045">
    <property type="protein sequence ID" value="PRQ08073.1"/>
    <property type="molecule type" value="Genomic_DNA"/>
</dbReference>
<comment type="caution">
    <text evidence="6">The sequence shown here is derived from an EMBL/GenBank/DDBJ whole genome shotgun (WGS) entry which is preliminary data.</text>
</comment>
<evidence type="ECO:0000313" key="7">
    <source>
        <dbReference type="Proteomes" id="UP000238823"/>
    </source>
</evidence>
<gene>
    <name evidence="6" type="ORF">ENSA7_22270</name>
</gene>
<evidence type="ECO:0000256" key="3">
    <source>
        <dbReference type="ARBA" id="ARBA00022729"/>
    </source>
</evidence>
<dbReference type="InterPro" id="IPR059100">
    <property type="entry name" value="TSP3_bac"/>
</dbReference>
<name>A0A2S9YSK8_9BACT</name>
<evidence type="ECO:0000313" key="6">
    <source>
        <dbReference type="EMBL" id="PRQ08073.1"/>
    </source>
</evidence>
<evidence type="ECO:0000256" key="2">
    <source>
        <dbReference type="ARBA" id="ARBA00022525"/>
    </source>
</evidence>
<dbReference type="SUPFAM" id="SSF52833">
    <property type="entry name" value="Thioredoxin-like"/>
    <property type="match status" value="1"/>
</dbReference>
<comment type="subcellular location">
    <subcellularLocation>
        <location evidence="1">Secreted</location>
    </subcellularLocation>
</comment>
<keyword evidence="3" id="KW-0732">Signal</keyword>
<keyword evidence="4" id="KW-0106">Calcium</keyword>
<proteinExistence type="predicted"/>
<evidence type="ECO:0000256" key="4">
    <source>
        <dbReference type="ARBA" id="ARBA00022837"/>
    </source>
</evidence>
<organism evidence="6 7">
    <name type="scientific">Enhygromyxa salina</name>
    <dbReference type="NCBI Taxonomy" id="215803"/>
    <lineage>
        <taxon>Bacteria</taxon>
        <taxon>Pseudomonadati</taxon>
        <taxon>Myxococcota</taxon>
        <taxon>Polyangia</taxon>
        <taxon>Nannocystales</taxon>
        <taxon>Nannocystaceae</taxon>
        <taxon>Enhygromyxa</taxon>
    </lineage>
</organism>
<dbReference type="AlphaFoldDB" id="A0A2S9YSK8"/>
<evidence type="ECO:0000256" key="1">
    <source>
        <dbReference type="ARBA" id="ARBA00004613"/>
    </source>
</evidence>
<dbReference type="InterPro" id="IPR036249">
    <property type="entry name" value="Thioredoxin-like_sf"/>
</dbReference>
<dbReference type="Proteomes" id="UP000238823">
    <property type="component" value="Unassembled WGS sequence"/>
</dbReference>
<evidence type="ECO:0008006" key="8">
    <source>
        <dbReference type="Google" id="ProtNLM"/>
    </source>
</evidence>
<protein>
    <recommendedName>
        <fullName evidence="8">Thioredoxin domain-containing protein</fullName>
    </recommendedName>
</protein>
<reference evidence="6 7" key="1">
    <citation type="submission" date="2018-03" db="EMBL/GenBank/DDBJ databases">
        <title>Draft Genome Sequences of the Obligatory Marine Myxobacteria Enhygromyxa salina SWB007.</title>
        <authorList>
            <person name="Poehlein A."/>
            <person name="Moghaddam J.A."/>
            <person name="Harms H."/>
            <person name="Alanjari M."/>
            <person name="Koenig G.M."/>
            <person name="Daniel R."/>
            <person name="Schaeberle T.F."/>
        </authorList>
    </citation>
    <scope>NUCLEOTIDE SEQUENCE [LARGE SCALE GENOMIC DNA]</scope>
    <source>
        <strain evidence="6 7">SWB007</strain>
    </source>
</reference>
<evidence type="ECO:0000256" key="5">
    <source>
        <dbReference type="SAM" id="MobiDB-lite"/>
    </source>
</evidence>
<dbReference type="Gene3D" id="3.40.30.10">
    <property type="entry name" value="Glutaredoxin"/>
    <property type="match status" value="1"/>
</dbReference>
<feature type="compositionally biased region" description="Basic and acidic residues" evidence="5">
    <location>
        <begin position="51"/>
        <end position="61"/>
    </location>
</feature>
<feature type="region of interest" description="Disordered" evidence="5">
    <location>
        <begin position="12"/>
        <end position="70"/>
    </location>
</feature>
<keyword evidence="2" id="KW-0964">Secreted</keyword>
<sequence>MLLFLTLGCDAQAGDGVGSDAATEDTSSDTTGGPAGPSDADQDGLTDEQEAEHGTDPHNVDTDADGYWDSWELTEGTDPLDYDSRIYTGFWPYNPDKDALDPGSWDAAGIDVGARVPREAFLDRHGELVDLYDFTNYVNADDQRAYVMFDLSAQWCGPCHAVADWLWGEYEFALGYFDPYYPTVREKVARRRVWWITFLVQNNDGEPAAWADVAVWYDQHPDDKIPLLVDPDGLIFSHYRGSGFPHFMLIGPEMLVKYRPGPDDQTSSNPYPPVGVVDEYL</sequence>
<feature type="compositionally biased region" description="Acidic residues" evidence="5">
    <location>
        <begin position="40"/>
        <end position="50"/>
    </location>
</feature>
<accession>A0A2S9YSK8</accession>
<dbReference type="Pfam" id="PF18884">
    <property type="entry name" value="TSP3_bac"/>
    <property type="match status" value="2"/>
</dbReference>